<organism evidence="11 12">
    <name type="scientific">Mycena pura</name>
    <dbReference type="NCBI Taxonomy" id="153505"/>
    <lineage>
        <taxon>Eukaryota</taxon>
        <taxon>Fungi</taxon>
        <taxon>Dikarya</taxon>
        <taxon>Basidiomycota</taxon>
        <taxon>Agaricomycotina</taxon>
        <taxon>Agaricomycetes</taxon>
        <taxon>Agaricomycetidae</taxon>
        <taxon>Agaricales</taxon>
        <taxon>Marasmiineae</taxon>
        <taxon>Mycenaceae</taxon>
        <taxon>Mycena</taxon>
    </lineage>
</organism>
<comment type="caution">
    <text evidence="11">The sequence shown here is derived from an EMBL/GenBank/DDBJ whole genome shotgun (WGS) entry which is preliminary data.</text>
</comment>
<dbReference type="PROSITE" id="PS51767">
    <property type="entry name" value="PEPTIDASE_A1"/>
    <property type="match status" value="1"/>
</dbReference>
<keyword evidence="3 7" id="KW-0064">Aspartyl protease</keyword>
<dbReference type="GO" id="GO:0006508">
    <property type="term" value="P:proteolysis"/>
    <property type="evidence" value="ECO:0007669"/>
    <property type="project" value="UniProtKB-KW"/>
</dbReference>
<dbReference type="InterPro" id="IPR001969">
    <property type="entry name" value="Aspartic_peptidase_AS"/>
</dbReference>
<accession>A0AAD6YIN5</accession>
<dbReference type="SUPFAM" id="SSF50630">
    <property type="entry name" value="Acid proteases"/>
    <property type="match status" value="1"/>
</dbReference>
<evidence type="ECO:0000256" key="1">
    <source>
        <dbReference type="ARBA" id="ARBA00007447"/>
    </source>
</evidence>
<dbReference type="InterPro" id="IPR034164">
    <property type="entry name" value="Pepsin-like_dom"/>
</dbReference>
<feature type="chain" id="PRO_5042161105" evidence="9">
    <location>
        <begin position="27"/>
        <end position="531"/>
    </location>
</feature>
<keyword evidence="6" id="KW-1015">Disulfide bond</keyword>
<keyword evidence="4 7" id="KW-0378">Hydrolase</keyword>
<dbReference type="PANTHER" id="PTHR47966">
    <property type="entry name" value="BETA-SITE APP-CLEAVING ENZYME, ISOFORM A-RELATED"/>
    <property type="match status" value="1"/>
</dbReference>
<dbReference type="InterPro" id="IPR021109">
    <property type="entry name" value="Peptidase_aspartic_dom_sf"/>
</dbReference>
<evidence type="ECO:0000259" key="10">
    <source>
        <dbReference type="PROSITE" id="PS51767"/>
    </source>
</evidence>
<dbReference type="Proteomes" id="UP001219525">
    <property type="component" value="Unassembled WGS sequence"/>
</dbReference>
<evidence type="ECO:0000256" key="3">
    <source>
        <dbReference type="ARBA" id="ARBA00022750"/>
    </source>
</evidence>
<dbReference type="AlphaFoldDB" id="A0AAD6YIN5"/>
<evidence type="ECO:0000256" key="4">
    <source>
        <dbReference type="ARBA" id="ARBA00022801"/>
    </source>
</evidence>
<evidence type="ECO:0000256" key="2">
    <source>
        <dbReference type="ARBA" id="ARBA00022670"/>
    </source>
</evidence>
<keyword evidence="2 7" id="KW-0645">Protease</keyword>
<evidence type="ECO:0000313" key="12">
    <source>
        <dbReference type="Proteomes" id="UP001219525"/>
    </source>
</evidence>
<dbReference type="PANTHER" id="PTHR47966:SF75">
    <property type="entry name" value="ENDOPEPTIDASE (CTSD), PUTATIVE (AFU_ORTHOLOGUE AFUA_4G07040)-RELATED"/>
    <property type="match status" value="1"/>
</dbReference>
<feature type="active site" evidence="5">
    <location>
        <position position="414"/>
    </location>
</feature>
<feature type="active site" evidence="5">
    <location>
        <position position="224"/>
    </location>
</feature>
<feature type="signal peptide" evidence="9">
    <location>
        <begin position="1"/>
        <end position="26"/>
    </location>
</feature>
<feature type="region of interest" description="Disordered" evidence="8">
    <location>
        <begin position="138"/>
        <end position="157"/>
    </location>
</feature>
<dbReference type="GO" id="GO:0004190">
    <property type="term" value="F:aspartic-type endopeptidase activity"/>
    <property type="evidence" value="ECO:0007669"/>
    <property type="project" value="UniProtKB-KW"/>
</dbReference>
<dbReference type="CDD" id="cd05471">
    <property type="entry name" value="pepsin_like"/>
    <property type="match status" value="1"/>
</dbReference>
<feature type="disulfide bond" evidence="6">
    <location>
        <begin position="450"/>
        <end position="486"/>
    </location>
</feature>
<dbReference type="FunFam" id="2.40.70.10:FF:000115">
    <property type="entry name" value="Lysosomal aspartic protease"/>
    <property type="match status" value="1"/>
</dbReference>
<feature type="compositionally biased region" description="Basic and acidic residues" evidence="8">
    <location>
        <begin position="175"/>
        <end position="184"/>
    </location>
</feature>
<evidence type="ECO:0000256" key="5">
    <source>
        <dbReference type="PIRSR" id="PIRSR601461-1"/>
    </source>
</evidence>
<feature type="region of interest" description="Disordered" evidence="8">
    <location>
        <begin position="166"/>
        <end position="198"/>
    </location>
</feature>
<dbReference type="EMBL" id="JARJCW010000010">
    <property type="protein sequence ID" value="KAJ7220089.1"/>
    <property type="molecule type" value="Genomic_DNA"/>
</dbReference>
<proteinExistence type="inferred from homology"/>
<keyword evidence="9" id="KW-0732">Signal</keyword>
<comment type="similarity">
    <text evidence="1 7">Belongs to the peptidase A1 family.</text>
</comment>
<keyword evidence="12" id="KW-1185">Reference proteome</keyword>
<evidence type="ECO:0000256" key="6">
    <source>
        <dbReference type="PIRSR" id="PIRSR601461-2"/>
    </source>
</evidence>
<dbReference type="InterPro" id="IPR001461">
    <property type="entry name" value="Aspartic_peptidase_A1"/>
</dbReference>
<dbReference type="PROSITE" id="PS00141">
    <property type="entry name" value="ASP_PROTEASE"/>
    <property type="match status" value="1"/>
</dbReference>
<sequence length="531" mass="56840">MRCLIPHLLALVRVLFILLNVRRVQAAAAARALGPAQKWAQMPFISIPIVKSNGPFDANLKQLGPLGTAARALHYIDVMKQVYRRHVNRGVRRLMMMSGAQSAPVQAVGAPTDKLKHTAGSWERAPNARKRSRAFVPELTQDQTSDPADDVLGENTSVWEDKASVRSINAPAENETVHESESEVTKATPTDSHSAGMDIEGQDIGYLVKILIGTPPRNFSLLVDSGSGDMWAGGENCRGEEGGACGDHTFLGNTSSSSFTDTGTLWSIIYGSGNVNGTLVRDYVAVAGCMLSNHTFGVTRFESAQFTDNDNPLDGILGTAKQSLSMQQTPTLLNALATAGLIAKRIISYKISRLSDGKNDGEVTLGAMDPSKYDRQSLVRVPNVSTGGFWEAKLDAMKVNGKDVGLVGRSCIFDTGTTLIIAPKPDVDAIHRFIPSAVYNSSANGWTIPCNTTTLVSLVFGGKSFTIQPQDLVFLSVDPDDATALCTSAIVEGGVSADPTGWLAGDTLLKNVYLSTDEDNDEISIARLVIK</sequence>
<evidence type="ECO:0000256" key="8">
    <source>
        <dbReference type="SAM" id="MobiDB-lite"/>
    </source>
</evidence>
<gene>
    <name evidence="11" type="ORF">GGX14DRAFT_695182</name>
</gene>
<evidence type="ECO:0000256" key="7">
    <source>
        <dbReference type="RuleBase" id="RU000454"/>
    </source>
</evidence>
<protein>
    <submittedName>
        <fullName evidence="11">Aspartic peptidase A1</fullName>
    </submittedName>
</protein>
<dbReference type="Gene3D" id="2.40.70.10">
    <property type="entry name" value="Acid Proteases"/>
    <property type="match status" value="2"/>
</dbReference>
<feature type="domain" description="Peptidase A1" evidence="10">
    <location>
        <begin position="206"/>
        <end position="526"/>
    </location>
</feature>
<reference evidence="11" key="1">
    <citation type="submission" date="2023-03" db="EMBL/GenBank/DDBJ databases">
        <title>Massive genome expansion in bonnet fungi (Mycena s.s.) driven by repeated elements and novel gene families across ecological guilds.</title>
        <authorList>
            <consortium name="Lawrence Berkeley National Laboratory"/>
            <person name="Harder C.B."/>
            <person name="Miyauchi S."/>
            <person name="Viragh M."/>
            <person name="Kuo A."/>
            <person name="Thoen E."/>
            <person name="Andreopoulos B."/>
            <person name="Lu D."/>
            <person name="Skrede I."/>
            <person name="Drula E."/>
            <person name="Henrissat B."/>
            <person name="Morin E."/>
            <person name="Kohler A."/>
            <person name="Barry K."/>
            <person name="LaButti K."/>
            <person name="Morin E."/>
            <person name="Salamov A."/>
            <person name="Lipzen A."/>
            <person name="Mereny Z."/>
            <person name="Hegedus B."/>
            <person name="Baldrian P."/>
            <person name="Stursova M."/>
            <person name="Weitz H."/>
            <person name="Taylor A."/>
            <person name="Grigoriev I.V."/>
            <person name="Nagy L.G."/>
            <person name="Martin F."/>
            <person name="Kauserud H."/>
        </authorList>
    </citation>
    <scope>NUCLEOTIDE SEQUENCE</scope>
    <source>
        <strain evidence="11">9144</strain>
    </source>
</reference>
<dbReference type="PRINTS" id="PR00792">
    <property type="entry name" value="PEPSIN"/>
</dbReference>
<name>A0AAD6YIN5_9AGAR</name>
<dbReference type="InterPro" id="IPR033121">
    <property type="entry name" value="PEPTIDASE_A1"/>
</dbReference>
<evidence type="ECO:0000256" key="9">
    <source>
        <dbReference type="SAM" id="SignalP"/>
    </source>
</evidence>
<dbReference type="Pfam" id="PF00026">
    <property type="entry name" value="Asp"/>
    <property type="match status" value="1"/>
</dbReference>
<evidence type="ECO:0000313" key="11">
    <source>
        <dbReference type="EMBL" id="KAJ7220089.1"/>
    </source>
</evidence>